<evidence type="ECO:0000256" key="1">
    <source>
        <dbReference type="ARBA" id="ARBA00022664"/>
    </source>
</evidence>
<dbReference type="AlphaFoldDB" id="A0A0C9WIY2"/>
<feature type="domain" description="CCHC-type" evidence="4">
    <location>
        <begin position="10"/>
        <end position="25"/>
    </location>
</feature>
<proteinExistence type="predicted"/>
<sequence length="229" mass="25071">MNHKFPRGTCWGCGDKGHFRDKCPKKSKDGKESKDSPKSGSANAAVGINLDSEGEGAFATVAVDDYESDDSMPDLEVVSDSDSDSESKSGILTDNDWFSDAVDEEVGDQDCSEGSEWDPNDLFEDSAPAVNVLFALVDPGAPEHIAALLPTNRIFKLLERVRWSSTYLMEPTSCSYASQRFFILPRLDTPLCLLGDLMTTVFPRVVPTTYMIKSRQLPGQPFESGQGKL</sequence>
<keyword evidence="2" id="KW-0479">Metal-binding</keyword>
<keyword evidence="2" id="KW-0863">Zinc-finger</keyword>
<dbReference type="Proteomes" id="UP000054477">
    <property type="component" value="Unassembled WGS sequence"/>
</dbReference>
<dbReference type="InterPro" id="IPR001878">
    <property type="entry name" value="Znf_CCHC"/>
</dbReference>
<dbReference type="EMBL" id="KN838827">
    <property type="protein sequence ID" value="KIJ93739.1"/>
    <property type="molecule type" value="Genomic_DNA"/>
</dbReference>
<dbReference type="GO" id="GO:0008270">
    <property type="term" value="F:zinc ion binding"/>
    <property type="evidence" value="ECO:0007669"/>
    <property type="project" value="UniProtKB-KW"/>
</dbReference>
<evidence type="ECO:0000256" key="2">
    <source>
        <dbReference type="PROSITE-ProRule" id="PRU00047"/>
    </source>
</evidence>
<accession>A0A0C9WIY2</accession>
<evidence type="ECO:0000256" key="3">
    <source>
        <dbReference type="SAM" id="MobiDB-lite"/>
    </source>
</evidence>
<reference evidence="5 6" key="1">
    <citation type="submission" date="2014-04" db="EMBL/GenBank/DDBJ databases">
        <authorList>
            <consortium name="DOE Joint Genome Institute"/>
            <person name="Kuo A."/>
            <person name="Kohler A."/>
            <person name="Nagy L.G."/>
            <person name="Floudas D."/>
            <person name="Copeland A."/>
            <person name="Barry K.W."/>
            <person name="Cichocki N."/>
            <person name="Veneault-Fourrey C."/>
            <person name="LaButti K."/>
            <person name="Lindquist E.A."/>
            <person name="Lipzen A."/>
            <person name="Lundell T."/>
            <person name="Morin E."/>
            <person name="Murat C."/>
            <person name="Sun H."/>
            <person name="Tunlid A."/>
            <person name="Henrissat B."/>
            <person name="Grigoriev I.V."/>
            <person name="Hibbett D.S."/>
            <person name="Martin F."/>
            <person name="Nordberg H.P."/>
            <person name="Cantor M.N."/>
            <person name="Hua S.X."/>
        </authorList>
    </citation>
    <scope>NUCLEOTIDE SEQUENCE [LARGE SCALE GENOMIC DNA]</scope>
    <source>
        <strain evidence="5 6">LaAM-08-1</strain>
    </source>
</reference>
<feature type="compositionally biased region" description="Acidic residues" evidence="3">
    <location>
        <begin position="64"/>
        <end position="84"/>
    </location>
</feature>
<name>A0A0C9WIY2_9AGAR</name>
<evidence type="ECO:0000259" key="4">
    <source>
        <dbReference type="PROSITE" id="PS50158"/>
    </source>
</evidence>
<dbReference type="InterPro" id="IPR036875">
    <property type="entry name" value="Znf_CCHC_sf"/>
</dbReference>
<dbReference type="HOGENOM" id="CLU_095392_0_0_1"/>
<protein>
    <recommendedName>
        <fullName evidence="4">CCHC-type domain-containing protein</fullName>
    </recommendedName>
</protein>
<feature type="region of interest" description="Disordered" evidence="3">
    <location>
        <begin position="63"/>
        <end position="94"/>
    </location>
</feature>
<organism evidence="5 6">
    <name type="scientific">Laccaria amethystina LaAM-08-1</name>
    <dbReference type="NCBI Taxonomy" id="1095629"/>
    <lineage>
        <taxon>Eukaryota</taxon>
        <taxon>Fungi</taxon>
        <taxon>Dikarya</taxon>
        <taxon>Basidiomycota</taxon>
        <taxon>Agaricomycotina</taxon>
        <taxon>Agaricomycetes</taxon>
        <taxon>Agaricomycetidae</taxon>
        <taxon>Agaricales</taxon>
        <taxon>Agaricineae</taxon>
        <taxon>Hydnangiaceae</taxon>
        <taxon>Laccaria</taxon>
    </lineage>
</organism>
<feature type="compositionally biased region" description="Basic and acidic residues" evidence="3">
    <location>
        <begin position="15"/>
        <end position="37"/>
    </location>
</feature>
<evidence type="ECO:0000313" key="6">
    <source>
        <dbReference type="Proteomes" id="UP000054477"/>
    </source>
</evidence>
<dbReference type="GO" id="GO:0003676">
    <property type="term" value="F:nucleic acid binding"/>
    <property type="evidence" value="ECO:0007669"/>
    <property type="project" value="InterPro"/>
</dbReference>
<dbReference type="PROSITE" id="PS50158">
    <property type="entry name" value="ZF_CCHC"/>
    <property type="match status" value="1"/>
</dbReference>
<keyword evidence="2" id="KW-0862">Zinc</keyword>
<gene>
    <name evidence="5" type="ORF">K443DRAFT_111581</name>
</gene>
<feature type="region of interest" description="Disordered" evidence="3">
    <location>
        <begin position="1"/>
        <end position="50"/>
    </location>
</feature>
<dbReference type="SUPFAM" id="SSF57756">
    <property type="entry name" value="Retrovirus zinc finger-like domains"/>
    <property type="match status" value="1"/>
</dbReference>
<dbReference type="GO" id="GO:0006397">
    <property type="term" value="P:mRNA processing"/>
    <property type="evidence" value="ECO:0007669"/>
    <property type="project" value="UniProtKB-KW"/>
</dbReference>
<keyword evidence="6" id="KW-1185">Reference proteome</keyword>
<evidence type="ECO:0000313" key="5">
    <source>
        <dbReference type="EMBL" id="KIJ93739.1"/>
    </source>
</evidence>
<keyword evidence="1" id="KW-0507">mRNA processing</keyword>
<reference evidence="6" key="2">
    <citation type="submission" date="2015-01" db="EMBL/GenBank/DDBJ databases">
        <title>Evolutionary Origins and Diversification of the Mycorrhizal Mutualists.</title>
        <authorList>
            <consortium name="DOE Joint Genome Institute"/>
            <consortium name="Mycorrhizal Genomics Consortium"/>
            <person name="Kohler A."/>
            <person name="Kuo A."/>
            <person name="Nagy L.G."/>
            <person name="Floudas D."/>
            <person name="Copeland A."/>
            <person name="Barry K.W."/>
            <person name="Cichocki N."/>
            <person name="Veneault-Fourrey C."/>
            <person name="LaButti K."/>
            <person name="Lindquist E.A."/>
            <person name="Lipzen A."/>
            <person name="Lundell T."/>
            <person name="Morin E."/>
            <person name="Murat C."/>
            <person name="Riley R."/>
            <person name="Ohm R."/>
            <person name="Sun H."/>
            <person name="Tunlid A."/>
            <person name="Henrissat B."/>
            <person name="Grigoriev I.V."/>
            <person name="Hibbett D.S."/>
            <person name="Martin F."/>
        </authorList>
    </citation>
    <scope>NUCLEOTIDE SEQUENCE [LARGE SCALE GENOMIC DNA]</scope>
    <source>
        <strain evidence="6">LaAM-08-1</strain>
    </source>
</reference>